<keyword evidence="3" id="KW-1185">Reference proteome</keyword>
<feature type="compositionally biased region" description="Low complexity" evidence="1">
    <location>
        <begin position="16"/>
        <end position="40"/>
    </location>
</feature>
<gene>
    <name evidence="2" type="ORF">SORBI_3006G080750</name>
</gene>
<accession>A0A1Z5RDL8</accession>
<reference evidence="3" key="2">
    <citation type="journal article" date="2018" name="Plant J.">
        <title>The Sorghum bicolor reference genome: improved assembly, gene annotations, a transcriptome atlas, and signatures of genome organization.</title>
        <authorList>
            <person name="McCormick R.F."/>
            <person name="Truong S.K."/>
            <person name="Sreedasyam A."/>
            <person name="Jenkins J."/>
            <person name="Shu S."/>
            <person name="Sims D."/>
            <person name="Kennedy M."/>
            <person name="Amirebrahimi M."/>
            <person name="Weers B.D."/>
            <person name="McKinley B."/>
            <person name="Mattison A."/>
            <person name="Morishige D.T."/>
            <person name="Grimwood J."/>
            <person name="Schmutz J."/>
            <person name="Mullet J.E."/>
        </authorList>
    </citation>
    <scope>NUCLEOTIDE SEQUENCE [LARGE SCALE GENOMIC DNA]</scope>
    <source>
        <strain evidence="3">cv. BTx623</strain>
    </source>
</reference>
<dbReference type="AlphaFoldDB" id="A0A1Z5RDL8"/>
<reference evidence="2 3" key="1">
    <citation type="journal article" date="2009" name="Nature">
        <title>The Sorghum bicolor genome and the diversification of grasses.</title>
        <authorList>
            <person name="Paterson A.H."/>
            <person name="Bowers J.E."/>
            <person name="Bruggmann R."/>
            <person name="Dubchak I."/>
            <person name="Grimwood J."/>
            <person name="Gundlach H."/>
            <person name="Haberer G."/>
            <person name="Hellsten U."/>
            <person name="Mitros T."/>
            <person name="Poliakov A."/>
            <person name="Schmutz J."/>
            <person name="Spannagl M."/>
            <person name="Tang H."/>
            <person name="Wang X."/>
            <person name="Wicker T."/>
            <person name="Bharti A.K."/>
            <person name="Chapman J."/>
            <person name="Feltus F.A."/>
            <person name="Gowik U."/>
            <person name="Grigoriev I.V."/>
            <person name="Lyons E."/>
            <person name="Maher C.A."/>
            <person name="Martis M."/>
            <person name="Narechania A."/>
            <person name="Otillar R.P."/>
            <person name="Penning B.W."/>
            <person name="Salamov A.A."/>
            <person name="Wang Y."/>
            <person name="Zhang L."/>
            <person name="Carpita N.C."/>
            <person name="Freeling M."/>
            <person name="Gingle A.R."/>
            <person name="Hash C.T."/>
            <person name="Keller B."/>
            <person name="Klein P."/>
            <person name="Kresovich S."/>
            <person name="McCann M.C."/>
            <person name="Ming R."/>
            <person name="Peterson D.G."/>
            <person name="Mehboob-ur-Rahman"/>
            <person name="Ware D."/>
            <person name="Westhoff P."/>
            <person name="Mayer K.F."/>
            <person name="Messing J."/>
            <person name="Rokhsar D.S."/>
        </authorList>
    </citation>
    <scope>NUCLEOTIDE SEQUENCE [LARGE SCALE GENOMIC DNA]</scope>
    <source>
        <strain evidence="3">cv. BTx623</strain>
    </source>
</reference>
<dbReference type="InParanoid" id="A0A1Z5RDL8"/>
<sequence>MDGWPIQLSNSEREASSLSSTTLRSNSRPPAPAAGKAVARAKPHAGDRCRAQFYLDVLSPLDVPVLTEQWLIVQFERIRWKRKIAGVTKFSKPPHQSCNPMQRISISLLKKSVCNQDDIRLSANFSTCKFLK</sequence>
<organism evidence="2 3">
    <name type="scientific">Sorghum bicolor</name>
    <name type="common">Sorghum</name>
    <name type="synonym">Sorghum vulgare</name>
    <dbReference type="NCBI Taxonomy" id="4558"/>
    <lineage>
        <taxon>Eukaryota</taxon>
        <taxon>Viridiplantae</taxon>
        <taxon>Streptophyta</taxon>
        <taxon>Embryophyta</taxon>
        <taxon>Tracheophyta</taxon>
        <taxon>Spermatophyta</taxon>
        <taxon>Magnoliopsida</taxon>
        <taxon>Liliopsida</taxon>
        <taxon>Poales</taxon>
        <taxon>Poaceae</taxon>
        <taxon>PACMAD clade</taxon>
        <taxon>Panicoideae</taxon>
        <taxon>Andropogonodae</taxon>
        <taxon>Andropogoneae</taxon>
        <taxon>Sorghinae</taxon>
        <taxon>Sorghum</taxon>
    </lineage>
</organism>
<dbReference type="Gramene" id="OQU81591">
    <property type="protein sequence ID" value="OQU81591"/>
    <property type="gene ID" value="SORBI_3006G080750"/>
</dbReference>
<proteinExistence type="predicted"/>
<protein>
    <submittedName>
        <fullName evidence="2">Uncharacterized protein</fullName>
    </submittedName>
</protein>
<evidence type="ECO:0000256" key="1">
    <source>
        <dbReference type="SAM" id="MobiDB-lite"/>
    </source>
</evidence>
<dbReference type="EMBL" id="CM000765">
    <property type="protein sequence ID" value="OQU81591.1"/>
    <property type="molecule type" value="Genomic_DNA"/>
</dbReference>
<dbReference type="Proteomes" id="UP000000768">
    <property type="component" value="Chromosome 6"/>
</dbReference>
<feature type="region of interest" description="Disordered" evidence="1">
    <location>
        <begin position="1"/>
        <end position="41"/>
    </location>
</feature>
<name>A0A1Z5RDL8_SORBI</name>
<evidence type="ECO:0000313" key="3">
    <source>
        <dbReference type="Proteomes" id="UP000000768"/>
    </source>
</evidence>
<evidence type="ECO:0000313" key="2">
    <source>
        <dbReference type="EMBL" id="OQU81591.1"/>
    </source>
</evidence>